<dbReference type="Proteomes" id="UP000177798">
    <property type="component" value="Chromosome 7"/>
</dbReference>
<dbReference type="RefSeq" id="XP_001587663.1">
    <property type="nucleotide sequence ID" value="XM_001587613.1"/>
</dbReference>
<gene>
    <name evidence="2" type="ORF">sscle_07g061670</name>
</gene>
<dbReference type="VEuPathDB" id="FungiDB:sscle_07g061670"/>
<proteinExistence type="predicted"/>
<name>A0A1D9Q8Z3_SCLS1</name>
<feature type="region of interest" description="Disordered" evidence="1">
    <location>
        <begin position="1"/>
        <end position="23"/>
    </location>
</feature>
<sequence>MLGCTDIESTDIESTDIESTDIESTDIESTDIESTDIEMYKMYTDSDLADWDSEGVLSFGELGIGGVEEVRTGGGEGRD</sequence>
<dbReference type="EMBL" id="CP017820">
    <property type="protein sequence ID" value="APA11397.1"/>
    <property type="molecule type" value="Genomic_DNA"/>
</dbReference>
<dbReference type="KEGG" id="ssl:SS1G_11656"/>
<evidence type="ECO:0000313" key="3">
    <source>
        <dbReference type="Proteomes" id="UP000177798"/>
    </source>
</evidence>
<dbReference type="AlphaFoldDB" id="A0A1D9Q8Z3"/>
<reference evidence="3" key="1">
    <citation type="journal article" date="2017" name="Genome Biol. Evol.">
        <title>The complete genome sequence of the phytopathogenic fungus Sclerotinia sclerotiorum reveals insights into the genome architecture of broad host range pathogens.</title>
        <authorList>
            <person name="Derbyshire M."/>
            <person name="Denton-Giles M."/>
            <person name="Hegedus D."/>
            <person name="Seifbarghy S."/>
            <person name="Rollins J."/>
            <person name="van Kan J."/>
            <person name="Seidl M.F."/>
            <person name="Faino L."/>
            <person name="Mbengue M."/>
            <person name="Navaud O."/>
            <person name="Raffaele S."/>
            <person name="Hammond-Kosack K."/>
            <person name="Heard S."/>
            <person name="Oliver R."/>
        </authorList>
    </citation>
    <scope>NUCLEOTIDE SEQUENCE [LARGE SCALE GENOMIC DNA]</scope>
    <source>
        <strain evidence="3">ATCC 18683 / 1980 / Ss-1</strain>
    </source>
</reference>
<feature type="compositionally biased region" description="Acidic residues" evidence="1">
    <location>
        <begin position="8"/>
        <end position="23"/>
    </location>
</feature>
<evidence type="ECO:0000313" key="2">
    <source>
        <dbReference type="EMBL" id="APA11397.1"/>
    </source>
</evidence>
<protein>
    <submittedName>
        <fullName evidence="2">Uncharacterized protein</fullName>
    </submittedName>
</protein>
<evidence type="ECO:0000256" key="1">
    <source>
        <dbReference type="SAM" id="MobiDB-lite"/>
    </source>
</evidence>
<accession>A0A1D9Q8Z3</accession>
<dbReference type="OrthoDB" id="10042433at2759"/>
<organism evidence="2 3">
    <name type="scientific">Sclerotinia sclerotiorum (strain ATCC 18683 / 1980 / Ss-1)</name>
    <name type="common">White mold</name>
    <name type="synonym">Whetzelinia sclerotiorum</name>
    <dbReference type="NCBI Taxonomy" id="665079"/>
    <lineage>
        <taxon>Eukaryota</taxon>
        <taxon>Fungi</taxon>
        <taxon>Dikarya</taxon>
        <taxon>Ascomycota</taxon>
        <taxon>Pezizomycotina</taxon>
        <taxon>Leotiomycetes</taxon>
        <taxon>Helotiales</taxon>
        <taxon>Sclerotiniaceae</taxon>
        <taxon>Sclerotinia</taxon>
    </lineage>
</organism>